<dbReference type="GO" id="GO:0071944">
    <property type="term" value="C:cell periphery"/>
    <property type="evidence" value="ECO:0007669"/>
    <property type="project" value="UniProtKB-ARBA"/>
</dbReference>
<dbReference type="PANTHER" id="PTHR15549:SF26">
    <property type="entry name" value="AXIAL BUDDING PATTERN PROTEIN 2-RELATED"/>
    <property type="match status" value="1"/>
</dbReference>
<dbReference type="AlphaFoldDB" id="A0AA40CFF4"/>
<name>A0AA40CFF4_9PEZI</name>
<evidence type="ECO:0000256" key="3">
    <source>
        <dbReference type="ARBA" id="ARBA00022989"/>
    </source>
</evidence>
<keyword evidence="2 6" id="KW-0812">Transmembrane</keyword>
<comment type="subcellular location">
    <subcellularLocation>
        <location evidence="1">Membrane</location>
        <topology evidence="1">Single-pass membrane protein</topology>
    </subcellularLocation>
</comment>
<proteinExistence type="predicted"/>
<reference evidence="8" key="1">
    <citation type="submission" date="2023-06" db="EMBL/GenBank/DDBJ databases">
        <title>Genome-scale phylogeny and comparative genomics of the fungal order Sordariales.</title>
        <authorList>
            <consortium name="Lawrence Berkeley National Laboratory"/>
            <person name="Hensen N."/>
            <person name="Bonometti L."/>
            <person name="Westerberg I."/>
            <person name="Brannstrom I.O."/>
            <person name="Guillou S."/>
            <person name="Cros-Aarteil S."/>
            <person name="Calhoun S."/>
            <person name="Haridas S."/>
            <person name="Kuo A."/>
            <person name="Mondo S."/>
            <person name="Pangilinan J."/>
            <person name="Riley R."/>
            <person name="LaButti K."/>
            <person name="Andreopoulos B."/>
            <person name="Lipzen A."/>
            <person name="Chen C."/>
            <person name="Yanf M."/>
            <person name="Daum C."/>
            <person name="Ng V."/>
            <person name="Clum A."/>
            <person name="Steindorff A."/>
            <person name="Ohm R."/>
            <person name="Martin F."/>
            <person name="Silar P."/>
            <person name="Natvig D."/>
            <person name="Lalanne C."/>
            <person name="Gautier V."/>
            <person name="Ament-velasquez S.L."/>
            <person name="Kruys A."/>
            <person name="Hutchinson M.I."/>
            <person name="Powell A.J."/>
            <person name="Barry K."/>
            <person name="Miller A.N."/>
            <person name="Grigoriev I.V."/>
            <person name="Debuchy R."/>
            <person name="Gladieux P."/>
            <person name="Thoren M.H."/>
            <person name="Johannesson H."/>
        </authorList>
    </citation>
    <scope>NUCLEOTIDE SEQUENCE</scope>
    <source>
        <strain evidence="8">SMH3391-2</strain>
    </source>
</reference>
<evidence type="ECO:0000256" key="1">
    <source>
        <dbReference type="ARBA" id="ARBA00004167"/>
    </source>
</evidence>
<evidence type="ECO:0000313" key="8">
    <source>
        <dbReference type="EMBL" id="KAK0635374.1"/>
    </source>
</evidence>
<feature type="compositionally biased region" description="Polar residues" evidence="5">
    <location>
        <begin position="346"/>
        <end position="361"/>
    </location>
</feature>
<evidence type="ECO:0000256" key="6">
    <source>
        <dbReference type="SAM" id="Phobius"/>
    </source>
</evidence>
<feature type="signal peptide" evidence="7">
    <location>
        <begin position="1"/>
        <end position="19"/>
    </location>
</feature>
<dbReference type="EMBL" id="JAULSR010000001">
    <property type="protein sequence ID" value="KAK0635374.1"/>
    <property type="molecule type" value="Genomic_DNA"/>
</dbReference>
<keyword evidence="9" id="KW-1185">Reference proteome</keyword>
<dbReference type="Proteomes" id="UP001174934">
    <property type="component" value="Unassembled WGS sequence"/>
</dbReference>
<feature type="region of interest" description="Disordered" evidence="5">
    <location>
        <begin position="346"/>
        <end position="421"/>
    </location>
</feature>
<feature type="compositionally biased region" description="Low complexity" evidence="5">
    <location>
        <begin position="401"/>
        <end position="421"/>
    </location>
</feature>
<feature type="region of interest" description="Disordered" evidence="5">
    <location>
        <begin position="296"/>
        <end position="334"/>
    </location>
</feature>
<sequence length="438" mass="46580">MKRVAGFAAAGCLLGVANAKVLKWSADYEEGRWAPAQETLAYMPFLGQQVSAPAPTSPPVQKLRARSLSDNTCAYINGDEGDPLYCAATQHCEYNSINSHIGCCDDTASFCPLWTKCYDSTDADLYSTDNGYTLWCGLATYPHCLTHIYQEESYTLLGCGVAAGTDKVYFSATTTKSGSDSEPTDGFLDTSDEPSSSSKSSTPIGPIVGGVVGGVVVIILIAVGIWLLVRKKKKNQAAAANPMAPAVGTAQAPPAGGPQFATQGAQGPQMSQQQPPNGGYYNQAAAVPAGFAPVAAADPRNSVHPSYGVSPRPAHHPRATPPGTPASSSRHPRRLRMPSMVVLSMASSSRDILPLSNSNSKGTRRDTSSPRPRRATNSIRPSRAINLHRRATSRQWLRGTSSPQPLSNSSHSNTRISTTIRTSRASWLSCRRRGETGR</sequence>
<feature type="region of interest" description="Disordered" evidence="5">
    <location>
        <begin position="249"/>
        <end position="282"/>
    </location>
</feature>
<protein>
    <submittedName>
        <fullName evidence="8">Uncharacterized protein</fullName>
    </submittedName>
</protein>
<accession>A0AA40CFF4</accession>
<feature type="region of interest" description="Disordered" evidence="5">
    <location>
        <begin position="173"/>
        <end position="203"/>
    </location>
</feature>
<dbReference type="GO" id="GO:0016020">
    <property type="term" value="C:membrane"/>
    <property type="evidence" value="ECO:0007669"/>
    <property type="project" value="UniProtKB-SubCell"/>
</dbReference>
<keyword evidence="3 6" id="KW-1133">Transmembrane helix</keyword>
<gene>
    <name evidence="8" type="ORF">B0T17DRAFT_39457</name>
</gene>
<dbReference type="InterPro" id="IPR051694">
    <property type="entry name" value="Immunoregulatory_rcpt-like"/>
</dbReference>
<feature type="transmembrane region" description="Helical" evidence="6">
    <location>
        <begin position="204"/>
        <end position="229"/>
    </location>
</feature>
<keyword evidence="7" id="KW-0732">Signal</keyword>
<comment type="caution">
    <text evidence="8">The sequence shown here is derived from an EMBL/GenBank/DDBJ whole genome shotgun (WGS) entry which is preliminary data.</text>
</comment>
<evidence type="ECO:0000256" key="4">
    <source>
        <dbReference type="ARBA" id="ARBA00023136"/>
    </source>
</evidence>
<evidence type="ECO:0000256" key="2">
    <source>
        <dbReference type="ARBA" id="ARBA00022692"/>
    </source>
</evidence>
<evidence type="ECO:0000256" key="7">
    <source>
        <dbReference type="SAM" id="SignalP"/>
    </source>
</evidence>
<keyword evidence="4 6" id="KW-0472">Membrane</keyword>
<evidence type="ECO:0000313" key="9">
    <source>
        <dbReference type="Proteomes" id="UP001174934"/>
    </source>
</evidence>
<evidence type="ECO:0000256" key="5">
    <source>
        <dbReference type="SAM" id="MobiDB-lite"/>
    </source>
</evidence>
<organism evidence="8 9">
    <name type="scientific">Bombardia bombarda</name>
    <dbReference type="NCBI Taxonomy" id="252184"/>
    <lineage>
        <taxon>Eukaryota</taxon>
        <taxon>Fungi</taxon>
        <taxon>Dikarya</taxon>
        <taxon>Ascomycota</taxon>
        <taxon>Pezizomycotina</taxon>
        <taxon>Sordariomycetes</taxon>
        <taxon>Sordariomycetidae</taxon>
        <taxon>Sordariales</taxon>
        <taxon>Lasiosphaeriaceae</taxon>
        <taxon>Bombardia</taxon>
    </lineage>
</organism>
<dbReference type="PANTHER" id="PTHR15549">
    <property type="entry name" value="PAIRED IMMUNOGLOBULIN-LIKE TYPE 2 RECEPTOR"/>
    <property type="match status" value="1"/>
</dbReference>
<feature type="chain" id="PRO_5041447027" evidence="7">
    <location>
        <begin position="20"/>
        <end position="438"/>
    </location>
</feature>